<gene>
    <name evidence="1" type="ORF">MVEG_11820</name>
</gene>
<dbReference type="AlphaFoldDB" id="A0A086TJQ4"/>
<name>A0A086TJQ4_9FUNG</name>
<proteinExistence type="predicted"/>
<keyword evidence="2" id="KW-1185">Reference proteome</keyword>
<dbReference type="OrthoDB" id="2397721at2759"/>
<protein>
    <submittedName>
        <fullName evidence="1">Uncharacterized protein</fullName>
    </submittedName>
</protein>
<evidence type="ECO:0000313" key="1">
    <source>
        <dbReference type="EMBL" id="KFH62181.1"/>
    </source>
</evidence>
<dbReference type="Proteomes" id="UP000243308">
    <property type="component" value="Unassembled WGS sequence"/>
</dbReference>
<dbReference type="EMBL" id="KN042433">
    <property type="protein sequence ID" value="KFH62181.1"/>
    <property type="molecule type" value="Genomic_DNA"/>
</dbReference>
<organism evidence="1 2">
    <name type="scientific">Podila verticillata NRRL 6337</name>
    <dbReference type="NCBI Taxonomy" id="1069443"/>
    <lineage>
        <taxon>Eukaryota</taxon>
        <taxon>Fungi</taxon>
        <taxon>Fungi incertae sedis</taxon>
        <taxon>Mucoromycota</taxon>
        <taxon>Mortierellomycotina</taxon>
        <taxon>Mortierellomycetes</taxon>
        <taxon>Mortierellales</taxon>
        <taxon>Mortierellaceae</taxon>
        <taxon>Podila</taxon>
    </lineage>
</organism>
<sequence>MLFQEGVAKKNHQGVRSLFEPVDWTFIMKEKPKELILNDLDVTKILERFRRMASTADIMEDLKDRLARLGATYVFSKILS</sequence>
<reference evidence="1 2" key="1">
    <citation type="submission" date="2011-02" db="EMBL/GenBank/DDBJ databases">
        <title>The Genome Sequence of Mortierella verticillata NRRL 6337.</title>
        <authorList>
            <consortium name="The Broad Institute Genome Sequencing Platform"/>
            <person name="Russ C."/>
            <person name="Cuomo C."/>
            <person name="Burger G."/>
            <person name="Gray M.W."/>
            <person name="Holland P.W.H."/>
            <person name="King N."/>
            <person name="Lang F.B.F."/>
            <person name="Roger A.J."/>
            <person name="Ruiz-Trillo I."/>
            <person name="Young S.K."/>
            <person name="Zeng Q."/>
            <person name="Gargeya S."/>
            <person name="Alvarado L."/>
            <person name="Berlin A."/>
            <person name="Chapman S.B."/>
            <person name="Chen Z."/>
            <person name="Freedman E."/>
            <person name="Gellesch M."/>
            <person name="Goldberg J."/>
            <person name="Griggs A."/>
            <person name="Gujja S."/>
            <person name="Heilman E."/>
            <person name="Heiman D."/>
            <person name="Howarth C."/>
            <person name="Mehta T."/>
            <person name="Neiman D."/>
            <person name="Pearson M."/>
            <person name="Roberts A."/>
            <person name="Saif S."/>
            <person name="Shea T."/>
            <person name="Shenoy N."/>
            <person name="Sisk P."/>
            <person name="Stolte C."/>
            <person name="Sykes S."/>
            <person name="White J."/>
            <person name="Yandava C."/>
            <person name="Haas B."/>
            <person name="Nusbaum C."/>
            <person name="Birren B."/>
        </authorList>
    </citation>
    <scope>NUCLEOTIDE SEQUENCE [LARGE SCALE GENOMIC DNA]</scope>
    <source>
        <strain evidence="1 2">NRRL 6337</strain>
    </source>
</reference>
<accession>A0A086TJQ4</accession>
<evidence type="ECO:0000313" key="2">
    <source>
        <dbReference type="Proteomes" id="UP000243308"/>
    </source>
</evidence>